<dbReference type="RefSeq" id="WP_048192949.1">
    <property type="nucleotide sequence ID" value="NZ_CAAGSM010000008.1"/>
</dbReference>
<gene>
    <name evidence="2" type="ORF">LI82_00105</name>
</gene>
<feature type="transmembrane region" description="Helical" evidence="1">
    <location>
        <begin position="386"/>
        <end position="404"/>
    </location>
</feature>
<evidence type="ECO:0000256" key="1">
    <source>
        <dbReference type="SAM" id="Phobius"/>
    </source>
</evidence>
<evidence type="ECO:0000313" key="2">
    <source>
        <dbReference type="EMBL" id="KGK99666.1"/>
    </source>
</evidence>
<dbReference type="OrthoDB" id="65070at2157"/>
<proteinExistence type="predicted"/>
<evidence type="ECO:0000313" key="3">
    <source>
        <dbReference type="Proteomes" id="UP000029859"/>
    </source>
</evidence>
<dbReference type="PANTHER" id="PTHR35902">
    <property type="entry name" value="S-LAYER DOMAIN-LIKE PROTEIN-RELATED"/>
    <property type="match status" value="1"/>
</dbReference>
<keyword evidence="1" id="KW-0812">Transmembrane</keyword>
<name>A0A099T644_METMT</name>
<accession>A0A099T644</accession>
<keyword evidence="3" id="KW-1185">Reference proteome</keyword>
<comment type="caution">
    <text evidence="2">The sequence shown here is derived from an EMBL/GenBank/DDBJ whole genome shotgun (WGS) entry which is preliminary data.</text>
</comment>
<dbReference type="Proteomes" id="UP000029859">
    <property type="component" value="Unassembled WGS sequence"/>
</dbReference>
<reference evidence="2 3" key="1">
    <citation type="submission" date="2014-09" db="EMBL/GenBank/DDBJ databases">
        <title>Draft genome sequence of an obligately methylotrophic methanogen, Methanococcoides methylutens, isolated from marine sediment.</title>
        <authorList>
            <person name="Guan Y."/>
            <person name="Ngugi D.K."/>
            <person name="Blom J."/>
            <person name="Ali S."/>
            <person name="Ferry J.G."/>
            <person name="Stingl U."/>
        </authorList>
    </citation>
    <scope>NUCLEOTIDE SEQUENCE [LARGE SCALE GENOMIC DNA]</scope>
    <source>
        <strain evidence="2 3">DSM 2657</strain>
    </source>
</reference>
<dbReference type="PANTHER" id="PTHR35902:SF3">
    <property type="entry name" value="NPCBM-ASSOCIATED, NEW3 DOMAIN OF ALPHA-GALACTOSIDASE"/>
    <property type="match status" value="1"/>
</dbReference>
<dbReference type="EMBL" id="JRHO01000002">
    <property type="protein sequence ID" value="KGK99666.1"/>
    <property type="molecule type" value="Genomic_DNA"/>
</dbReference>
<dbReference type="AlphaFoldDB" id="A0A099T644"/>
<keyword evidence="1" id="KW-0472">Membrane</keyword>
<protein>
    <recommendedName>
        <fullName evidence="4">S-layer domain-containing protein</fullName>
    </recommendedName>
</protein>
<sequence length="415" mass="45449">MMNYKKPIGILVLLMLLFVTAGPIIAGAASSSSTLRVDLLRYDPYPAEIGSYVDVWIKIENFASGTAEDVSIKIEPEYPFSLDSENNAIKNFGNLPPERTAIHEYRLYVDDGAKAGTGSFDILYRASDESSWQKTTFDIKVGSTTFDSKGTVGLSNVISSPEVFMPGDEGSVSFTLINTAQQSTIIIDDESFDTYARVQSATLMGTDMITVTSQPYEGKGVLGPGDFVQVTYNIKVSDSMEDGTYFLDLVMVGNSHSFNNNWMVPVVVDSSAVRVIPSMPLVLENGKAELEFDVANVHPNALSSVLVKLEADGVEFLPQEYFVGSMDPDELFTIEIEANAEDPDKTGPVNLSIYTDYRNGLNEHEEVIGSHVLTLEHVEEDGNNTALAILLIGGIIVAVGYYMYRKKGLRISMDR</sequence>
<keyword evidence="1" id="KW-1133">Transmembrane helix</keyword>
<evidence type="ECO:0008006" key="4">
    <source>
        <dbReference type="Google" id="ProtNLM"/>
    </source>
</evidence>
<organism evidence="2 3">
    <name type="scientific">Methanococcoides methylutens</name>
    <dbReference type="NCBI Taxonomy" id="2226"/>
    <lineage>
        <taxon>Archaea</taxon>
        <taxon>Methanobacteriati</taxon>
        <taxon>Methanobacteriota</taxon>
        <taxon>Stenosarchaea group</taxon>
        <taxon>Methanomicrobia</taxon>
        <taxon>Methanosarcinales</taxon>
        <taxon>Methanosarcinaceae</taxon>
        <taxon>Methanococcoides</taxon>
    </lineage>
</organism>